<dbReference type="PANTHER" id="PTHR35532:SF5">
    <property type="entry name" value="CARBOHYDRATE-BINDING DOMAIN-CONTAINING PROTEIN"/>
    <property type="match status" value="1"/>
</dbReference>
<dbReference type="RefSeq" id="WP_242936706.1">
    <property type="nucleotide sequence ID" value="NZ_CP094326.1"/>
</dbReference>
<name>A0ABY3YKG7_9FLAO</name>
<reference evidence="1 2" key="1">
    <citation type="journal article" date="2018" name="Int. J. Syst. Evol. Microbiol.">
        <title>Zhouia spongiae sp. nov., isolated from a marine sponge.</title>
        <authorList>
            <person name="Zhuang L."/>
            <person name="Lin B."/>
            <person name="Qin F."/>
            <person name="Luo L."/>
        </authorList>
    </citation>
    <scope>NUCLEOTIDE SEQUENCE [LARGE SCALE GENOMIC DNA]</scope>
    <source>
        <strain evidence="1 2">HN-Y44</strain>
    </source>
</reference>
<proteinExistence type="predicted"/>
<dbReference type="Proteomes" id="UP000829476">
    <property type="component" value="Chromosome"/>
</dbReference>
<evidence type="ECO:0000313" key="2">
    <source>
        <dbReference type="Proteomes" id="UP000829476"/>
    </source>
</evidence>
<sequence>MYFIKFSSIVTPKVICIFVLFILFSCEDPPQDNRKAFQAVLNHFQDPKDSLKLKAAYYLIDNINNHYYHEIIPRRKWEKILDYSDSLIEVEEENYIPKMNEIFNSQGKFTFKKELDDQTISSEDLIINIDLAFKVWNKPWNKHVDFEAFCEFILPYRTKNEPIDISLRSKYLENLSNKLNDSLKFSDILNIVNSFSTYPDHNLITLIPADLSIEDIKKGRMTTCIGESNMVNFKARAIGIPTATDFTIWPNSSGNHYWSVIPYDKDSILYADKDFFFGSPGSYKLRNKIAKIYRYMYSTQEQTSELRIQEKENKTFLQNPNLMDVTSQYIETTDINMDLYNYEGKNFTNAYLCIFNNKKWNPIAFSKVINNKITFNNVGRECIFLIAYLEDNKFIPASNPFSIDKSGEISKYIADESHKRQIHLTRKTKLIKKVIGFGNTLRGAIFQLSKTSDFKNPINIYEISSEDTIVKPREIDLNLDEKYRYARVINDNDVPMHLAEMQLYLKDNKKIKGYIIADEDTPSKNILDDDFLSYATIENHNNNQSWIGLDFGKEHFVDKLLLAPRSDVNYVKPGDTYELLYWDNKWISLGKKIASSYYLDFDEVPDNALLWLSNLSEGVEEELFIYKDNRQHFWNLTDI</sequence>
<dbReference type="PANTHER" id="PTHR35532">
    <property type="entry name" value="SIMILAR TO POLYHYDROXYALKANOATE DEPOLYMERASE"/>
    <property type="match status" value="1"/>
</dbReference>
<accession>A0ABY3YKG7</accession>
<keyword evidence="2" id="KW-1185">Reference proteome</keyword>
<dbReference type="PROSITE" id="PS51257">
    <property type="entry name" value="PROKAR_LIPOPROTEIN"/>
    <property type="match status" value="1"/>
</dbReference>
<dbReference type="Gene3D" id="2.60.120.260">
    <property type="entry name" value="Galactose-binding domain-like"/>
    <property type="match status" value="1"/>
</dbReference>
<organism evidence="1 2">
    <name type="scientific">Zhouia spongiae</name>
    <dbReference type="NCBI Taxonomy" id="2202721"/>
    <lineage>
        <taxon>Bacteria</taxon>
        <taxon>Pseudomonadati</taxon>
        <taxon>Bacteroidota</taxon>
        <taxon>Flavobacteriia</taxon>
        <taxon>Flavobacteriales</taxon>
        <taxon>Flavobacteriaceae</taxon>
        <taxon>Zhouia</taxon>
    </lineage>
</organism>
<protein>
    <submittedName>
        <fullName evidence="1">Discoidin domain-containing protein</fullName>
    </submittedName>
</protein>
<dbReference type="EMBL" id="CP094326">
    <property type="protein sequence ID" value="UNY98299.1"/>
    <property type="molecule type" value="Genomic_DNA"/>
</dbReference>
<gene>
    <name evidence="1" type="ORF">MQE36_14550</name>
</gene>
<evidence type="ECO:0000313" key="1">
    <source>
        <dbReference type="EMBL" id="UNY98299.1"/>
    </source>
</evidence>